<accession>A0ABV7AHI5</accession>
<protein>
    <submittedName>
        <fullName evidence="1">Cell division protein FtsL</fullName>
    </submittedName>
</protein>
<evidence type="ECO:0000313" key="2">
    <source>
        <dbReference type="Proteomes" id="UP001595443"/>
    </source>
</evidence>
<sequence length="116" mass="13293">MRSLIYVVTALAVMGLVFWAYRENYATQKALKDVTHLQREIAHLKESLGMQRAEWAYLNRPERLRELALLNFDKLKLLPMQPEQFGDVDQIAYPDTAMAPITDPVKTSGTLEAKTQ</sequence>
<dbReference type="RefSeq" id="WP_377833369.1">
    <property type="nucleotide sequence ID" value="NZ_JBHRSK010000007.1"/>
</dbReference>
<evidence type="ECO:0000313" key="1">
    <source>
        <dbReference type="EMBL" id="MFC2968672.1"/>
    </source>
</evidence>
<reference evidence="2" key="1">
    <citation type="journal article" date="2019" name="Int. J. Syst. Evol. Microbiol.">
        <title>The Global Catalogue of Microorganisms (GCM) 10K type strain sequencing project: providing services to taxonomists for standard genome sequencing and annotation.</title>
        <authorList>
            <consortium name="The Broad Institute Genomics Platform"/>
            <consortium name="The Broad Institute Genome Sequencing Center for Infectious Disease"/>
            <person name="Wu L."/>
            <person name="Ma J."/>
        </authorList>
    </citation>
    <scope>NUCLEOTIDE SEQUENCE [LARGE SCALE GENOMIC DNA]</scope>
    <source>
        <strain evidence="2">KCTC 62192</strain>
    </source>
</reference>
<gene>
    <name evidence="1" type="ORF">ACFOES_11260</name>
</gene>
<comment type="caution">
    <text evidence="1">The sequence shown here is derived from an EMBL/GenBank/DDBJ whole genome shotgun (WGS) entry which is preliminary data.</text>
</comment>
<keyword evidence="1" id="KW-0131">Cell cycle</keyword>
<dbReference type="GO" id="GO:0051301">
    <property type="term" value="P:cell division"/>
    <property type="evidence" value="ECO:0007669"/>
    <property type="project" value="UniProtKB-KW"/>
</dbReference>
<name>A0ABV7AHI5_9RHOB</name>
<proteinExistence type="predicted"/>
<keyword evidence="1" id="KW-0132">Cell division</keyword>
<dbReference type="EMBL" id="JBHRSK010000007">
    <property type="protein sequence ID" value="MFC2968672.1"/>
    <property type="molecule type" value="Genomic_DNA"/>
</dbReference>
<keyword evidence="2" id="KW-1185">Reference proteome</keyword>
<organism evidence="1 2">
    <name type="scientific">Acidimangrovimonas pyrenivorans</name>
    <dbReference type="NCBI Taxonomy" id="2030798"/>
    <lineage>
        <taxon>Bacteria</taxon>
        <taxon>Pseudomonadati</taxon>
        <taxon>Pseudomonadota</taxon>
        <taxon>Alphaproteobacteria</taxon>
        <taxon>Rhodobacterales</taxon>
        <taxon>Paracoccaceae</taxon>
        <taxon>Acidimangrovimonas</taxon>
    </lineage>
</organism>
<dbReference type="Proteomes" id="UP001595443">
    <property type="component" value="Unassembled WGS sequence"/>
</dbReference>